<gene>
    <name evidence="2" type="ORF">D623_10021854</name>
</gene>
<dbReference type="AlphaFoldDB" id="S7NB31"/>
<evidence type="ECO:0000313" key="3">
    <source>
        <dbReference type="Proteomes" id="UP000052978"/>
    </source>
</evidence>
<accession>S7NB31</accession>
<feature type="region of interest" description="Disordered" evidence="1">
    <location>
        <begin position="1"/>
        <end position="29"/>
    </location>
</feature>
<evidence type="ECO:0000256" key="1">
    <source>
        <dbReference type="SAM" id="MobiDB-lite"/>
    </source>
</evidence>
<dbReference type="Proteomes" id="UP000052978">
    <property type="component" value="Unassembled WGS sequence"/>
</dbReference>
<dbReference type="EMBL" id="KE163720">
    <property type="protein sequence ID" value="EPQ13525.1"/>
    <property type="molecule type" value="Genomic_DNA"/>
</dbReference>
<name>S7NB31_MYOBR</name>
<keyword evidence="3" id="KW-1185">Reference proteome</keyword>
<organism evidence="2 3">
    <name type="scientific">Myotis brandtii</name>
    <name type="common">Brandt's bat</name>
    <dbReference type="NCBI Taxonomy" id="109478"/>
    <lineage>
        <taxon>Eukaryota</taxon>
        <taxon>Metazoa</taxon>
        <taxon>Chordata</taxon>
        <taxon>Craniata</taxon>
        <taxon>Vertebrata</taxon>
        <taxon>Euteleostomi</taxon>
        <taxon>Mammalia</taxon>
        <taxon>Eutheria</taxon>
        <taxon>Laurasiatheria</taxon>
        <taxon>Chiroptera</taxon>
        <taxon>Yangochiroptera</taxon>
        <taxon>Vespertilionidae</taxon>
        <taxon>Myotis</taxon>
    </lineage>
</organism>
<sequence length="64" mass="6919">MPILGKDKPSQGPEEMGPEQGWPPYTLKHPKCMASEEQHVGIGPGGETLRVVPQQLPLYTPPSA</sequence>
<protein>
    <submittedName>
        <fullName evidence="2">Uncharacterized protein</fullName>
    </submittedName>
</protein>
<reference evidence="2 3" key="1">
    <citation type="journal article" date="2013" name="Nat. Commun.">
        <title>Genome analysis reveals insights into physiology and longevity of the Brandt's bat Myotis brandtii.</title>
        <authorList>
            <person name="Seim I."/>
            <person name="Fang X."/>
            <person name="Xiong Z."/>
            <person name="Lobanov A.V."/>
            <person name="Huang Z."/>
            <person name="Ma S."/>
            <person name="Feng Y."/>
            <person name="Turanov A.A."/>
            <person name="Zhu Y."/>
            <person name="Lenz T.L."/>
            <person name="Gerashchenko M.V."/>
            <person name="Fan D."/>
            <person name="Hee Yim S."/>
            <person name="Yao X."/>
            <person name="Jordan D."/>
            <person name="Xiong Y."/>
            <person name="Ma Y."/>
            <person name="Lyapunov A.N."/>
            <person name="Chen G."/>
            <person name="Kulakova O.I."/>
            <person name="Sun Y."/>
            <person name="Lee S.G."/>
            <person name="Bronson R.T."/>
            <person name="Moskalev A.A."/>
            <person name="Sunyaev S.R."/>
            <person name="Zhang G."/>
            <person name="Krogh A."/>
            <person name="Wang J."/>
            <person name="Gladyshev V.N."/>
        </authorList>
    </citation>
    <scope>NUCLEOTIDE SEQUENCE [LARGE SCALE GENOMIC DNA]</scope>
</reference>
<evidence type="ECO:0000313" key="2">
    <source>
        <dbReference type="EMBL" id="EPQ13525.1"/>
    </source>
</evidence>
<proteinExistence type="predicted"/>